<dbReference type="InterPro" id="IPR034964">
    <property type="entry name" value="LS"/>
</dbReference>
<keyword evidence="9" id="KW-1185">Reference proteome</keyword>
<proteinExistence type="inferred from homology"/>
<comment type="pathway">
    <text evidence="1 7">Cofactor biosynthesis; riboflavin biosynthesis; riboflavin from 2-hydroxy-3-oxobutyl phosphate and 5-amino-6-(D-ribitylamino)uracil: step 1/2.</text>
</comment>
<dbReference type="EC" id="2.5.1.78" evidence="3 7"/>
<dbReference type="GO" id="GO:0009349">
    <property type="term" value="C:riboflavin synthase complex"/>
    <property type="evidence" value="ECO:0007669"/>
    <property type="project" value="UniProtKB-UniRule"/>
</dbReference>
<dbReference type="SUPFAM" id="SSF52121">
    <property type="entry name" value="Lumazine synthase"/>
    <property type="match status" value="1"/>
</dbReference>
<dbReference type="GO" id="GO:0000906">
    <property type="term" value="F:6,7-dimethyl-8-ribityllumazine synthase activity"/>
    <property type="evidence" value="ECO:0007669"/>
    <property type="project" value="UniProtKB-EC"/>
</dbReference>
<dbReference type="UniPathway" id="UPA00275">
    <property type="reaction ID" value="UER00404"/>
</dbReference>
<dbReference type="AlphaFoldDB" id="A0A316VL89"/>
<dbReference type="Pfam" id="PF00885">
    <property type="entry name" value="DMRL_synthase"/>
    <property type="match status" value="2"/>
</dbReference>
<evidence type="ECO:0000256" key="7">
    <source>
        <dbReference type="RuleBase" id="RU003795"/>
    </source>
</evidence>
<keyword evidence="5 7" id="KW-0808">Transferase</keyword>
<dbReference type="PANTHER" id="PTHR21058">
    <property type="entry name" value="6,7-DIMETHYL-8-RIBITYLLUMAZINE SYNTHASE DMRL SYNTHASE LUMAZINE SYNTHASE"/>
    <property type="match status" value="1"/>
</dbReference>
<comment type="similarity">
    <text evidence="2 7">Belongs to the DMRL synthase family.</text>
</comment>
<dbReference type="PANTHER" id="PTHR21058:SF0">
    <property type="entry name" value="6,7-DIMETHYL-8-RIBITYLLUMAZINE SYNTHASE"/>
    <property type="match status" value="1"/>
</dbReference>
<comment type="function">
    <text evidence="7">Catalyzes the formation of 6,7-dimethyl-8-ribityllumazine by condensation of 5-amino-6-(D-ribitylamino)uracil with 3,4-dihydroxy-2-butanone 4-phosphate. This is the penultimate step in the biosynthesis of riboflavin.</text>
</comment>
<dbReference type="Gene3D" id="3.40.50.960">
    <property type="entry name" value="Lumazine/riboflavin synthase"/>
    <property type="match status" value="1"/>
</dbReference>
<sequence>MLEKRARPAPTSIPDASSLRIGIVHARWNKECIDALVSGCVSNLTKSGVKEENIIIESVPGSWELPIATSRFISASQVQESSSGSTDLMGGLTDLASNLTTKDGAGSSNTASKKAFDAVISIGVLIKGSTMHFEYISESCCHGLMRVGLDTGVPVILGVLTALTEEQALERCGLGNSAKKHNHGEDWASAAVEMASKTSAWSKGHLEA</sequence>
<dbReference type="STRING" id="1280837.A0A316VL89"/>
<dbReference type="InterPro" id="IPR002180">
    <property type="entry name" value="LS/RS"/>
</dbReference>
<comment type="catalytic activity">
    <reaction evidence="6 7">
        <text>(2S)-2-hydroxy-3-oxobutyl phosphate + 5-amino-6-(D-ribitylamino)uracil = 6,7-dimethyl-8-(1-D-ribityl)lumazine + phosphate + 2 H2O + H(+)</text>
        <dbReference type="Rhea" id="RHEA:26152"/>
        <dbReference type="ChEBI" id="CHEBI:15377"/>
        <dbReference type="ChEBI" id="CHEBI:15378"/>
        <dbReference type="ChEBI" id="CHEBI:15934"/>
        <dbReference type="ChEBI" id="CHEBI:43474"/>
        <dbReference type="ChEBI" id="CHEBI:58201"/>
        <dbReference type="ChEBI" id="CHEBI:58830"/>
        <dbReference type="EC" id="2.5.1.78"/>
    </reaction>
</comment>
<dbReference type="InterPro" id="IPR036467">
    <property type="entry name" value="LS/RS_sf"/>
</dbReference>
<dbReference type="FunCoup" id="A0A316VL89">
    <property type="interactions" value="105"/>
</dbReference>
<evidence type="ECO:0000313" key="9">
    <source>
        <dbReference type="Proteomes" id="UP000245771"/>
    </source>
</evidence>
<name>A0A316VL89_9BASI</name>
<evidence type="ECO:0000256" key="6">
    <source>
        <dbReference type="ARBA" id="ARBA00048785"/>
    </source>
</evidence>
<keyword evidence="4 7" id="KW-0686">Riboflavin biosynthesis</keyword>
<dbReference type="GeneID" id="37019937"/>
<reference evidence="8 9" key="1">
    <citation type="journal article" date="2018" name="Mol. Biol. Evol.">
        <title>Broad Genomic Sampling Reveals a Smut Pathogenic Ancestry of the Fungal Clade Ustilaginomycotina.</title>
        <authorList>
            <person name="Kijpornyongpan T."/>
            <person name="Mondo S.J."/>
            <person name="Barry K."/>
            <person name="Sandor L."/>
            <person name="Lee J."/>
            <person name="Lipzen A."/>
            <person name="Pangilinan J."/>
            <person name="LaButti K."/>
            <person name="Hainaut M."/>
            <person name="Henrissat B."/>
            <person name="Grigoriev I.V."/>
            <person name="Spatafora J.W."/>
            <person name="Aime M.C."/>
        </authorList>
    </citation>
    <scope>NUCLEOTIDE SEQUENCE [LARGE SCALE GENOMIC DNA]</scope>
    <source>
        <strain evidence="8 9">MCA 3882</strain>
    </source>
</reference>
<dbReference type="HAMAP" id="MF_00178">
    <property type="entry name" value="Lumazine_synth"/>
    <property type="match status" value="1"/>
</dbReference>
<protein>
    <recommendedName>
        <fullName evidence="3 7">6,7-dimethyl-8-ribityllumazine synthase</fullName>
        <shortName evidence="7">DMRL synthase</shortName>
        <ecNumber evidence="3 7">2.5.1.78</ecNumber>
    </recommendedName>
</protein>
<dbReference type="RefSeq" id="XP_025357435.1">
    <property type="nucleotide sequence ID" value="XM_025498156.1"/>
</dbReference>
<evidence type="ECO:0000313" key="8">
    <source>
        <dbReference type="EMBL" id="PWN37133.1"/>
    </source>
</evidence>
<accession>A0A316VL89</accession>
<dbReference type="GO" id="GO:0009231">
    <property type="term" value="P:riboflavin biosynthetic process"/>
    <property type="evidence" value="ECO:0007669"/>
    <property type="project" value="UniProtKB-UniPathway"/>
</dbReference>
<gene>
    <name evidence="8" type="ORF">FA14DRAFT_159318</name>
</gene>
<dbReference type="OrthoDB" id="2965at2759"/>
<evidence type="ECO:0000256" key="3">
    <source>
        <dbReference type="ARBA" id="ARBA00012664"/>
    </source>
</evidence>
<evidence type="ECO:0000256" key="1">
    <source>
        <dbReference type="ARBA" id="ARBA00004917"/>
    </source>
</evidence>
<dbReference type="EMBL" id="KZ819602">
    <property type="protein sequence ID" value="PWN37133.1"/>
    <property type="molecule type" value="Genomic_DNA"/>
</dbReference>
<dbReference type="CDD" id="cd09209">
    <property type="entry name" value="Lumazine_synthase-I"/>
    <property type="match status" value="1"/>
</dbReference>
<evidence type="ECO:0000256" key="2">
    <source>
        <dbReference type="ARBA" id="ARBA00007424"/>
    </source>
</evidence>
<evidence type="ECO:0000256" key="4">
    <source>
        <dbReference type="ARBA" id="ARBA00022619"/>
    </source>
</evidence>
<evidence type="ECO:0000256" key="5">
    <source>
        <dbReference type="ARBA" id="ARBA00022679"/>
    </source>
</evidence>
<organism evidence="8 9">
    <name type="scientific">Meira miltonrushii</name>
    <dbReference type="NCBI Taxonomy" id="1280837"/>
    <lineage>
        <taxon>Eukaryota</taxon>
        <taxon>Fungi</taxon>
        <taxon>Dikarya</taxon>
        <taxon>Basidiomycota</taxon>
        <taxon>Ustilaginomycotina</taxon>
        <taxon>Exobasidiomycetes</taxon>
        <taxon>Exobasidiales</taxon>
        <taxon>Brachybasidiaceae</taxon>
        <taxon>Meira</taxon>
    </lineage>
</organism>
<dbReference type="InParanoid" id="A0A316VL89"/>
<dbReference type="NCBIfam" id="TIGR00114">
    <property type="entry name" value="lumazine-synth"/>
    <property type="match status" value="1"/>
</dbReference>
<dbReference type="Proteomes" id="UP000245771">
    <property type="component" value="Unassembled WGS sequence"/>
</dbReference>
<dbReference type="GO" id="GO:0005758">
    <property type="term" value="C:mitochondrial intermembrane space"/>
    <property type="evidence" value="ECO:0007669"/>
    <property type="project" value="TreeGrafter"/>
</dbReference>
<dbReference type="FunFam" id="3.40.50.960:FF:000005">
    <property type="entry name" value="6,7-dimethyl-8-ribityllumazine synthase"/>
    <property type="match status" value="1"/>
</dbReference>